<dbReference type="EMBL" id="JBANRG010000112">
    <property type="protein sequence ID" value="KAK7435055.1"/>
    <property type="molecule type" value="Genomic_DNA"/>
</dbReference>
<organism evidence="1 2">
    <name type="scientific">Marasmiellus scandens</name>
    <dbReference type="NCBI Taxonomy" id="2682957"/>
    <lineage>
        <taxon>Eukaryota</taxon>
        <taxon>Fungi</taxon>
        <taxon>Dikarya</taxon>
        <taxon>Basidiomycota</taxon>
        <taxon>Agaricomycotina</taxon>
        <taxon>Agaricomycetes</taxon>
        <taxon>Agaricomycetidae</taxon>
        <taxon>Agaricales</taxon>
        <taxon>Marasmiineae</taxon>
        <taxon>Omphalotaceae</taxon>
        <taxon>Marasmiellus</taxon>
    </lineage>
</organism>
<keyword evidence="2" id="KW-1185">Reference proteome</keyword>
<dbReference type="Proteomes" id="UP001498398">
    <property type="component" value="Unassembled WGS sequence"/>
</dbReference>
<gene>
    <name evidence="1" type="ORF">VKT23_019863</name>
</gene>
<evidence type="ECO:0000313" key="2">
    <source>
        <dbReference type="Proteomes" id="UP001498398"/>
    </source>
</evidence>
<name>A0ABR1ILR8_9AGAR</name>
<sequence>MQQPMSLAGGLNQGQIQWLETSVFVIRLVWPNNNDFDSISTFINKCYDAFVKKFPVARMLPCLTSINSLAKIVVKEKEYLRIELAHVTYNRSIQDQVKAERIDVMQSQGVSQDDFELAELDLQLKIQIHHIWGWRHETKDDMGDEEDQEQGE</sequence>
<protein>
    <submittedName>
        <fullName evidence="1">Uncharacterized protein</fullName>
    </submittedName>
</protein>
<proteinExistence type="predicted"/>
<comment type="caution">
    <text evidence="1">The sequence shown here is derived from an EMBL/GenBank/DDBJ whole genome shotgun (WGS) entry which is preliminary data.</text>
</comment>
<accession>A0ABR1ILR8</accession>
<evidence type="ECO:0000313" key="1">
    <source>
        <dbReference type="EMBL" id="KAK7435055.1"/>
    </source>
</evidence>
<reference evidence="1 2" key="1">
    <citation type="submission" date="2024-01" db="EMBL/GenBank/DDBJ databases">
        <title>A draft genome for the cacao thread blight pathogen Marasmiellus scandens.</title>
        <authorList>
            <person name="Baruah I.K."/>
            <person name="Leung J."/>
            <person name="Bukari Y."/>
            <person name="Amoako-Attah I."/>
            <person name="Meinhardt L.W."/>
            <person name="Bailey B.A."/>
            <person name="Cohen S.P."/>
        </authorList>
    </citation>
    <scope>NUCLEOTIDE SEQUENCE [LARGE SCALE GENOMIC DNA]</scope>
    <source>
        <strain evidence="1 2">GH-19</strain>
    </source>
</reference>